<dbReference type="EnsemblFungi" id="EJT68788">
    <property type="protein sequence ID" value="EJT68788"/>
    <property type="gene ID" value="GGTG_13639"/>
</dbReference>
<evidence type="ECO:0000313" key="3">
    <source>
        <dbReference type="Proteomes" id="UP000006039"/>
    </source>
</evidence>
<dbReference type="Proteomes" id="UP000006039">
    <property type="component" value="Unassembled WGS sequence"/>
</dbReference>
<reference evidence="1" key="2">
    <citation type="submission" date="2010-07" db="EMBL/GenBank/DDBJ databases">
        <authorList>
            <consortium name="The Broad Institute Genome Sequencing Platform"/>
            <consortium name="Broad Institute Genome Sequencing Center for Infectious Disease"/>
            <person name="Ma L.-J."/>
            <person name="Dead R."/>
            <person name="Young S."/>
            <person name="Zeng Q."/>
            <person name="Koehrsen M."/>
            <person name="Alvarado L."/>
            <person name="Berlin A."/>
            <person name="Chapman S.B."/>
            <person name="Chen Z."/>
            <person name="Freedman E."/>
            <person name="Gellesch M."/>
            <person name="Goldberg J."/>
            <person name="Griggs A."/>
            <person name="Gujja S."/>
            <person name="Heilman E.R."/>
            <person name="Heiman D."/>
            <person name="Hepburn T."/>
            <person name="Howarth C."/>
            <person name="Jen D."/>
            <person name="Larson L."/>
            <person name="Mehta T."/>
            <person name="Neiman D."/>
            <person name="Pearson M."/>
            <person name="Roberts A."/>
            <person name="Saif S."/>
            <person name="Shea T."/>
            <person name="Shenoy N."/>
            <person name="Sisk P."/>
            <person name="Stolte C."/>
            <person name="Sykes S."/>
            <person name="Walk T."/>
            <person name="White J."/>
            <person name="Yandava C."/>
            <person name="Haas B."/>
            <person name="Nusbaum C."/>
            <person name="Birren B."/>
        </authorList>
    </citation>
    <scope>NUCLEOTIDE SEQUENCE</scope>
    <source>
        <strain evidence="1">R3-111a-1</strain>
    </source>
</reference>
<dbReference type="HOGENOM" id="CLU_2250335_0_0_1"/>
<reference evidence="2" key="4">
    <citation type="journal article" date="2015" name="G3 (Bethesda)">
        <title>Genome sequences of three phytopathogenic species of the Magnaporthaceae family of fungi.</title>
        <authorList>
            <person name="Okagaki L.H."/>
            <person name="Nunes C.C."/>
            <person name="Sailsbery J."/>
            <person name="Clay B."/>
            <person name="Brown D."/>
            <person name="John T."/>
            <person name="Oh Y."/>
            <person name="Young N."/>
            <person name="Fitzgerald M."/>
            <person name="Haas B.J."/>
            <person name="Zeng Q."/>
            <person name="Young S."/>
            <person name="Adiconis X."/>
            <person name="Fan L."/>
            <person name="Levin J.Z."/>
            <person name="Mitchell T.K."/>
            <person name="Okubara P.A."/>
            <person name="Farman M.L."/>
            <person name="Kohn L.M."/>
            <person name="Birren B."/>
            <person name="Ma L.-J."/>
            <person name="Dean R.A."/>
        </authorList>
    </citation>
    <scope>NUCLEOTIDE SEQUENCE</scope>
    <source>
        <strain evidence="2">R3-111a-1</strain>
    </source>
</reference>
<dbReference type="GeneID" id="20354097"/>
<evidence type="ECO:0000313" key="2">
    <source>
        <dbReference type="EnsemblFungi" id="EJT68788"/>
    </source>
</evidence>
<reference evidence="1" key="3">
    <citation type="submission" date="2010-09" db="EMBL/GenBank/DDBJ databases">
        <title>Annotation of Gaeumannomyces graminis var. tritici R3-111a-1.</title>
        <authorList>
            <consortium name="The Broad Institute Genome Sequencing Platform"/>
            <person name="Ma L.-J."/>
            <person name="Dead R."/>
            <person name="Young S.K."/>
            <person name="Zeng Q."/>
            <person name="Gargeya S."/>
            <person name="Fitzgerald M."/>
            <person name="Haas B."/>
            <person name="Abouelleil A."/>
            <person name="Alvarado L."/>
            <person name="Arachchi H.M."/>
            <person name="Berlin A."/>
            <person name="Brown A."/>
            <person name="Chapman S.B."/>
            <person name="Chen Z."/>
            <person name="Dunbar C."/>
            <person name="Freedman E."/>
            <person name="Gearin G."/>
            <person name="Gellesch M."/>
            <person name="Goldberg J."/>
            <person name="Griggs A."/>
            <person name="Gujja S."/>
            <person name="Heiman D."/>
            <person name="Howarth C."/>
            <person name="Larson L."/>
            <person name="Lui A."/>
            <person name="MacDonald P.J.P."/>
            <person name="Mehta T."/>
            <person name="Montmayeur A."/>
            <person name="Murphy C."/>
            <person name="Neiman D."/>
            <person name="Pearson M."/>
            <person name="Priest M."/>
            <person name="Roberts A."/>
            <person name="Saif S."/>
            <person name="Shea T."/>
            <person name="Shenoy N."/>
            <person name="Sisk P."/>
            <person name="Stolte C."/>
            <person name="Sykes S."/>
            <person name="Yandava C."/>
            <person name="Wortman J."/>
            <person name="Nusbaum C."/>
            <person name="Birren B."/>
        </authorList>
    </citation>
    <scope>NUCLEOTIDE SEQUENCE</scope>
    <source>
        <strain evidence="1">R3-111a-1</strain>
    </source>
</reference>
<dbReference type="AlphaFoldDB" id="J3PJF8"/>
<organism evidence="1">
    <name type="scientific">Gaeumannomyces tritici (strain R3-111a-1)</name>
    <name type="common">Wheat and barley take-all root rot fungus</name>
    <name type="synonym">Gaeumannomyces graminis var. tritici</name>
    <dbReference type="NCBI Taxonomy" id="644352"/>
    <lineage>
        <taxon>Eukaryota</taxon>
        <taxon>Fungi</taxon>
        <taxon>Dikarya</taxon>
        <taxon>Ascomycota</taxon>
        <taxon>Pezizomycotina</taxon>
        <taxon>Sordariomycetes</taxon>
        <taxon>Sordariomycetidae</taxon>
        <taxon>Magnaporthales</taxon>
        <taxon>Magnaporthaceae</taxon>
        <taxon>Gaeumannomyces</taxon>
    </lineage>
</organism>
<protein>
    <submittedName>
        <fullName evidence="1 2">Uncharacterized protein</fullName>
    </submittedName>
</protein>
<gene>
    <name evidence="2" type="primary">20354097</name>
    <name evidence="1" type="ORF">GGTG_13639</name>
</gene>
<accession>J3PJF8</accession>
<proteinExistence type="predicted"/>
<name>J3PJF8_GAET3</name>
<dbReference type="RefSeq" id="XP_009229820.1">
    <property type="nucleotide sequence ID" value="XM_009231556.1"/>
</dbReference>
<reference evidence="2" key="5">
    <citation type="submission" date="2018-04" db="UniProtKB">
        <authorList>
            <consortium name="EnsemblFungi"/>
        </authorList>
    </citation>
    <scope>IDENTIFICATION</scope>
    <source>
        <strain evidence="2">R3-111a-1</strain>
    </source>
</reference>
<reference evidence="3" key="1">
    <citation type="submission" date="2010-07" db="EMBL/GenBank/DDBJ databases">
        <title>The genome sequence of Gaeumannomyces graminis var. tritici strain R3-111a-1.</title>
        <authorList>
            <consortium name="The Broad Institute Genome Sequencing Platform"/>
            <person name="Ma L.-J."/>
            <person name="Dead R."/>
            <person name="Young S."/>
            <person name="Zeng Q."/>
            <person name="Koehrsen M."/>
            <person name="Alvarado L."/>
            <person name="Berlin A."/>
            <person name="Chapman S.B."/>
            <person name="Chen Z."/>
            <person name="Freedman E."/>
            <person name="Gellesch M."/>
            <person name="Goldberg J."/>
            <person name="Griggs A."/>
            <person name="Gujja S."/>
            <person name="Heilman E.R."/>
            <person name="Heiman D."/>
            <person name="Hepburn T."/>
            <person name="Howarth C."/>
            <person name="Jen D."/>
            <person name="Larson L."/>
            <person name="Mehta T."/>
            <person name="Neiman D."/>
            <person name="Pearson M."/>
            <person name="Roberts A."/>
            <person name="Saif S."/>
            <person name="Shea T."/>
            <person name="Shenoy N."/>
            <person name="Sisk P."/>
            <person name="Stolte C."/>
            <person name="Sykes S."/>
            <person name="Walk T."/>
            <person name="White J."/>
            <person name="Yandava C."/>
            <person name="Haas B."/>
            <person name="Nusbaum C."/>
            <person name="Birren B."/>
        </authorList>
    </citation>
    <scope>NUCLEOTIDE SEQUENCE [LARGE SCALE GENOMIC DNA]</scope>
    <source>
        <strain evidence="3">R3-111a-1</strain>
    </source>
</reference>
<evidence type="ECO:0000313" key="1">
    <source>
        <dbReference type="EMBL" id="EJT68788.1"/>
    </source>
</evidence>
<sequence length="104" mass="10766">MGCGQTPAAVRAVRVIGPQQWIELECSEIKAEDDTGCKDAGSKCPRASPAPPAFLGWRCLAFGVVSVVPIRQGIDLDECELVGASGGVASGLSARSAGRPHFLD</sequence>
<dbReference type="EMBL" id="GL385420">
    <property type="protein sequence ID" value="EJT68788.1"/>
    <property type="molecule type" value="Genomic_DNA"/>
</dbReference>
<dbReference type="VEuPathDB" id="FungiDB:GGTG_13639"/>
<keyword evidence="3" id="KW-1185">Reference proteome</keyword>